<evidence type="ECO:0000256" key="3">
    <source>
        <dbReference type="SAM" id="Coils"/>
    </source>
</evidence>
<dbReference type="GO" id="GO:0016020">
    <property type="term" value="C:membrane"/>
    <property type="evidence" value="ECO:0007669"/>
    <property type="project" value="InterPro"/>
</dbReference>
<dbReference type="Proteomes" id="UP000436483">
    <property type="component" value="Unassembled WGS sequence"/>
</dbReference>
<evidence type="ECO:0000256" key="1">
    <source>
        <dbReference type="ARBA" id="ARBA00009477"/>
    </source>
</evidence>
<evidence type="ECO:0000313" key="7">
    <source>
        <dbReference type="EMBL" id="MXQ12297.1"/>
    </source>
</evidence>
<dbReference type="NCBIfam" id="TIGR01730">
    <property type="entry name" value="RND_mfp"/>
    <property type="match status" value="1"/>
</dbReference>
<evidence type="ECO:0000256" key="4">
    <source>
        <dbReference type="SAM" id="Phobius"/>
    </source>
</evidence>
<evidence type="ECO:0000256" key="5">
    <source>
        <dbReference type="SAM" id="SignalP"/>
    </source>
</evidence>
<dbReference type="GO" id="GO:0015679">
    <property type="term" value="P:plasma membrane copper ion transport"/>
    <property type="evidence" value="ECO:0007669"/>
    <property type="project" value="TreeGrafter"/>
</dbReference>
<dbReference type="Gene3D" id="2.40.420.20">
    <property type="match status" value="1"/>
</dbReference>
<reference evidence="7 8" key="1">
    <citation type="submission" date="2019-12" db="EMBL/GenBank/DDBJ databases">
        <authorList>
            <person name="Yuan C.-G."/>
        </authorList>
    </citation>
    <scope>NUCLEOTIDE SEQUENCE [LARGE SCALE GENOMIC DNA]</scope>
    <source>
        <strain evidence="7 8">KCTC 23863</strain>
    </source>
</reference>
<organism evidence="7 8">
    <name type="scientific">Microvirga makkahensis</name>
    <dbReference type="NCBI Taxonomy" id="1128670"/>
    <lineage>
        <taxon>Bacteria</taxon>
        <taxon>Pseudomonadati</taxon>
        <taxon>Pseudomonadota</taxon>
        <taxon>Alphaproteobacteria</taxon>
        <taxon>Hyphomicrobiales</taxon>
        <taxon>Methylobacteriaceae</taxon>
        <taxon>Microvirga</taxon>
    </lineage>
</organism>
<dbReference type="SUPFAM" id="SSF111369">
    <property type="entry name" value="HlyD-like secretion proteins"/>
    <property type="match status" value="1"/>
</dbReference>
<dbReference type="RefSeq" id="WP_160884894.1">
    <property type="nucleotide sequence ID" value="NZ_WURB01000008.1"/>
</dbReference>
<dbReference type="AlphaFoldDB" id="A0A7X3MS97"/>
<dbReference type="GO" id="GO:0022857">
    <property type="term" value="F:transmembrane transporter activity"/>
    <property type="evidence" value="ECO:0007669"/>
    <property type="project" value="InterPro"/>
</dbReference>
<dbReference type="Gene3D" id="2.40.30.170">
    <property type="match status" value="1"/>
</dbReference>
<dbReference type="InterPro" id="IPR051909">
    <property type="entry name" value="MFP_Cation_Efflux"/>
</dbReference>
<feature type="signal peptide" evidence="5">
    <location>
        <begin position="1"/>
        <end position="28"/>
    </location>
</feature>
<gene>
    <name evidence="7" type="ORF">GR328_12655</name>
</gene>
<evidence type="ECO:0000256" key="2">
    <source>
        <dbReference type="ARBA" id="ARBA00022448"/>
    </source>
</evidence>
<sequence length="573" mass="60423">MFTRSNGALRRLQAMLIGLGLLTTIATAAVAHEGHDHGSPPPAAVTTNNPRVTAQSDAYELVGVLRGERLGIFLDRFASNEPVTDARITVTIGGDEEAQAEAAADGTFAVASPKFAGEGPLELIFAVTAPSGDDLLIGTLQLPAKAVATAPTPARGTPLQVLQNTPTVRLGSIEVATPYVIAGVALALGFLLGLVARGRRKLVPVAGLALVVLVVSAAYAFAHEGHDHGAEAAKAALPAGDTPRRLPDGTVFVPKRSQRLLNVRTTLTKPEDAQKAVSLIGRVIADPNRSGLVQSINGGRIIAPEKGLPRIGQAVRKGDVLALVEQAVPQADRTTLSERVGEIEQEIAVAETKLKRVRQLSDRGVAPPSQVTDAETELEGLRRRREIVRQTRIEPEVLLAPVDGTIAAARVVAGQVVASQDVIFQIVDPKGLWVEALVYGEIDPAKVTGASATAVDGTPLKLAFQGFSKALQQQASVVQFAVENPPGNLSVGSPVTVFAQNGASVRDIIMPRDAVVRGANGEAVVWRHTDPERFEARPVRTEPFDATRLVIRAGVAEGERIVVRGSELINQIR</sequence>
<feature type="transmembrane region" description="Helical" evidence="4">
    <location>
        <begin position="202"/>
        <end position="222"/>
    </location>
</feature>
<keyword evidence="3" id="KW-0175">Coiled coil</keyword>
<feature type="coiled-coil region" evidence="3">
    <location>
        <begin position="333"/>
        <end position="391"/>
    </location>
</feature>
<keyword evidence="2" id="KW-0813">Transport</keyword>
<dbReference type="PANTHER" id="PTHR30097">
    <property type="entry name" value="CATION EFFLUX SYSTEM PROTEIN CUSB"/>
    <property type="match status" value="1"/>
</dbReference>
<keyword evidence="5" id="KW-0732">Signal</keyword>
<dbReference type="Pfam" id="PF25967">
    <property type="entry name" value="RND-MFP_C"/>
    <property type="match status" value="1"/>
</dbReference>
<feature type="chain" id="PRO_5030748055" evidence="5">
    <location>
        <begin position="29"/>
        <end position="573"/>
    </location>
</feature>
<protein>
    <submittedName>
        <fullName evidence="7">Efflux RND transporter periplasmic adaptor subunit</fullName>
    </submittedName>
</protein>
<keyword evidence="8" id="KW-1185">Reference proteome</keyword>
<dbReference type="Gene3D" id="2.40.50.100">
    <property type="match status" value="1"/>
</dbReference>
<comment type="caution">
    <text evidence="7">The sequence shown here is derived from an EMBL/GenBank/DDBJ whole genome shotgun (WGS) entry which is preliminary data.</text>
</comment>
<keyword evidence="4" id="KW-0812">Transmembrane</keyword>
<dbReference type="InterPro" id="IPR058627">
    <property type="entry name" value="MdtA-like_C"/>
</dbReference>
<dbReference type="OrthoDB" id="7297681at2"/>
<keyword evidence="4" id="KW-1133">Transmembrane helix</keyword>
<proteinExistence type="inferred from homology"/>
<feature type="domain" description="Multidrug resistance protein MdtA-like C-terminal permuted SH3" evidence="6">
    <location>
        <begin position="508"/>
        <end position="565"/>
    </location>
</feature>
<dbReference type="EMBL" id="WURB01000008">
    <property type="protein sequence ID" value="MXQ12297.1"/>
    <property type="molecule type" value="Genomic_DNA"/>
</dbReference>
<accession>A0A7X3MS97</accession>
<dbReference type="PANTHER" id="PTHR30097:SF4">
    <property type="entry name" value="SLR6042 PROTEIN"/>
    <property type="match status" value="1"/>
</dbReference>
<dbReference type="GO" id="GO:0060003">
    <property type="term" value="P:copper ion export"/>
    <property type="evidence" value="ECO:0007669"/>
    <property type="project" value="TreeGrafter"/>
</dbReference>
<evidence type="ECO:0000259" key="6">
    <source>
        <dbReference type="Pfam" id="PF25967"/>
    </source>
</evidence>
<keyword evidence="4" id="KW-0472">Membrane</keyword>
<feature type="transmembrane region" description="Helical" evidence="4">
    <location>
        <begin position="176"/>
        <end position="195"/>
    </location>
</feature>
<dbReference type="Gene3D" id="1.10.287.470">
    <property type="entry name" value="Helix hairpin bin"/>
    <property type="match status" value="1"/>
</dbReference>
<name>A0A7X3MS97_9HYPH</name>
<reference evidence="7 8" key="2">
    <citation type="submission" date="2020-01" db="EMBL/GenBank/DDBJ databases">
        <title>Microvirga sp. nov., an arsenate reduction bacterium isolated from Tibet hotspring sediments.</title>
        <authorList>
            <person name="Xian W.-D."/>
            <person name="Li W.-J."/>
        </authorList>
    </citation>
    <scope>NUCLEOTIDE SEQUENCE [LARGE SCALE GENOMIC DNA]</scope>
    <source>
        <strain evidence="7 8">KCTC 23863</strain>
    </source>
</reference>
<evidence type="ECO:0000313" key="8">
    <source>
        <dbReference type="Proteomes" id="UP000436483"/>
    </source>
</evidence>
<comment type="similarity">
    <text evidence="1">Belongs to the membrane fusion protein (MFP) (TC 8.A.1) family.</text>
</comment>
<dbReference type="InterPro" id="IPR006143">
    <property type="entry name" value="RND_pump_MFP"/>
</dbReference>
<dbReference type="GO" id="GO:0030313">
    <property type="term" value="C:cell envelope"/>
    <property type="evidence" value="ECO:0007669"/>
    <property type="project" value="TreeGrafter"/>
</dbReference>